<sequence length="78" mass="9143">MQITTGMEATYLYEQDGKILTSDVPRDCGFTLEKSARNHHYHIRSRLGYLRSHPTGHYELDRPVKLEWEEFSIPSVFS</sequence>
<protein>
    <submittedName>
        <fullName evidence="1">Uncharacterized protein</fullName>
    </submittedName>
</protein>
<dbReference type="Proteomes" id="UP000027583">
    <property type="component" value="Unassembled WGS sequence"/>
</dbReference>
<reference evidence="1 2" key="1">
    <citation type="journal article" date="2014" name="Genome Biol. Evol.">
        <title>Acetic acid bacteria genomes reveal functional traits for adaptation to life in insect guts.</title>
        <authorList>
            <person name="Chouaia B."/>
            <person name="Gaiarsa S."/>
            <person name="Crotti E."/>
            <person name="Comandatore F."/>
            <person name="Degli Esposti M."/>
            <person name="Ricci I."/>
            <person name="Alma A."/>
            <person name="Favia G."/>
            <person name="Bandi C."/>
            <person name="Daffonchio D."/>
        </authorList>
    </citation>
    <scope>NUCLEOTIDE SEQUENCE [LARGE SCALE GENOMIC DNA]</scope>
    <source>
        <strain evidence="1 2">SF2.1</strain>
    </source>
</reference>
<gene>
    <name evidence="1" type="ORF">ASAP_0777</name>
</gene>
<evidence type="ECO:0000313" key="1">
    <source>
        <dbReference type="EMBL" id="CDG38822.1"/>
    </source>
</evidence>
<evidence type="ECO:0000313" key="2">
    <source>
        <dbReference type="Proteomes" id="UP000027583"/>
    </source>
</evidence>
<name>A0A060QJ58_9PROT</name>
<dbReference type="AlphaFoldDB" id="A0A060QJ58"/>
<dbReference type="EMBL" id="CBLX010000004">
    <property type="protein sequence ID" value="CDG38822.1"/>
    <property type="molecule type" value="Genomic_DNA"/>
</dbReference>
<proteinExistence type="predicted"/>
<organism evidence="1 2">
    <name type="scientific">Asaia bogorensis</name>
    <dbReference type="NCBI Taxonomy" id="91915"/>
    <lineage>
        <taxon>Bacteria</taxon>
        <taxon>Pseudomonadati</taxon>
        <taxon>Pseudomonadota</taxon>
        <taxon>Alphaproteobacteria</taxon>
        <taxon>Acetobacterales</taxon>
        <taxon>Acetobacteraceae</taxon>
        <taxon>Asaia</taxon>
    </lineage>
</organism>
<comment type="caution">
    <text evidence="1">The sequence shown here is derived from an EMBL/GenBank/DDBJ whole genome shotgun (WGS) entry which is preliminary data.</text>
</comment>
<reference evidence="1 2" key="2">
    <citation type="journal article" date="2014" name="PLoS ONE">
        <title>Evolution of mitochondria reconstructed from the energy metabolism of living bacteria.</title>
        <authorList>
            <person name="Degli Esposti M."/>
            <person name="Chouaia B."/>
            <person name="Comandatore F."/>
            <person name="Crotti E."/>
            <person name="Sassera D."/>
            <person name="Lievens P.M."/>
            <person name="Daffonchio D."/>
            <person name="Bandi C."/>
        </authorList>
    </citation>
    <scope>NUCLEOTIDE SEQUENCE [LARGE SCALE GENOMIC DNA]</scope>
    <source>
        <strain evidence="1 2">SF2.1</strain>
    </source>
</reference>
<accession>A0A060QJ58</accession>